<organism evidence="1 2">
    <name type="scientific">Gigaspora rosea</name>
    <dbReference type="NCBI Taxonomy" id="44941"/>
    <lineage>
        <taxon>Eukaryota</taxon>
        <taxon>Fungi</taxon>
        <taxon>Fungi incertae sedis</taxon>
        <taxon>Mucoromycota</taxon>
        <taxon>Glomeromycotina</taxon>
        <taxon>Glomeromycetes</taxon>
        <taxon>Diversisporales</taxon>
        <taxon>Gigasporaceae</taxon>
        <taxon>Gigaspora</taxon>
    </lineage>
</organism>
<name>A0A397UPD4_9GLOM</name>
<evidence type="ECO:0008006" key="3">
    <source>
        <dbReference type="Google" id="ProtNLM"/>
    </source>
</evidence>
<keyword evidence="2" id="KW-1185">Reference proteome</keyword>
<dbReference type="Gene3D" id="2.40.10.10">
    <property type="entry name" value="Trypsin-like serine proteases"/>
    <property type="match status" value="1"/>
</dbReference>
<dbReference type="InterPro" id="IPR009003">
    <property type="entry name" value="Peptidase_S1_PA"/>
</dbReference>
<evidence type="ECO:0000313" key="2">
    <source>
        <dbReference type="Proteomes" id="UP000266673"/>
    </source>
</evidence>
<dbReference type="SUPFAM" id="SSF50494">
    <property type="entry name" value="Trypsin-like serine proteases"/>
    <property type="match status" value="1"/>
</dbReference>
<evidence type="ECO:0000313" key="1">
    <source>
        <dbReference type="EMBL" id="RIB11128.1"/>
    </source>
</evidence>
<dbReference type="EMBL" id="QKWP01001170">
    <property type="protein sequence ID" value="RIB11128.1"/>
    <property type="molecule type" value="Genomic_DNA"/>
</dbReference>
<dbReference type="InterPro" id="IPR043504">
    <property type="entry name" value="Peptidase_S1_PA_chymotrypsin"/>
</dbReference>
<accession>A0A397UPD4</accession>
<gene>
    <name evidence="1" type="ORF">C2G38_2042936</name>
</gene>
<dbReference type="Proteomes" id="UP000266673">
    <property type="component" value="Unassembled WGS sequence"/>
</dbReference>
<reference evidence="1 2" key="1">
    <citation type="submission" date="2018-06" db="EMBL/GenBank/DDBJ databases">
        <title>Comparative genomics reveals the genomic features of Rhizophagus irregularis, R. cerebriforme, R. diaphanum and Gigaspora rosea, and their symbiotic lifestyle signature.</title>
        <authorList>
            <person name="Morin E."/>
            <person name="San Clemente H."/>
            <person name="Chen E.C.H."/>
            <person name="De La Providencia I."/>
            <person name="Hainaut M."/>
            <person name="Kuo A."/>
            <person name="Kohler A."/>
            <person name="Murat C."/>
            <person name="Tang N."/>
            <person name="Roy S."/>
            <person name="Loubradou J."/>
            <person name="Henrissat B."/>
            <person name="Grigoriev I.V."/>
            <person name="Corradi N."/>
            <person name="Roux C."/>
            <person name="Martin F.M."/>
        </authorList>
    </citation>
    <scope>NUCLEOTIDE SEQUENCE [LARGE SCALE GENOMIC DNA]</scope>
    <source>
        <strain evidence="1 2">DAOM 194757</strain>
    </source>
</reference>
<protein>
    <recommendedName>
        <fullName evidence="3">Peptidase S1 domain-containing protein</fullName>
    </recommendedName>
</protein>
<sequence length="194" mass="21100">MNNNTIKDPSIKPLVFGRDGIHTFGFTARCTAGFWVRSRLNSTPWDSKVVYHLIGPMAPPDVSVVDRGFISKQSDNIGVIPCVRNTNDPDIPELRIYGTVDMDTVGFIVCKSGYYTHVDCDEILSLDATVIYANDKEYSGVFKISHIGCERDSGAPVFPFAEDILPGILITGMLTSGSIAEGICVAIPIAMLIP</sequence>
<comment type="caution">
    <text evidence="1">The sequence shown here is derived from an EMBL/GenBank/DDBJ whole genome shotgun (WGS) entry which is preliminary data.</text>
</comment>
<proteinExistence type="predicted"/>
<dbReference type="AlphaFoldDB" id="A0A397UPD4"/>